<comment type="caution">
    <text evidence="1">The sequence shown here is derived from an EMBL/GenBank/DDBJ whole genome shotgun (WGS) entry which is preliminary data.</text>
</comment>
<name>A0A315ZZK8_SEDFL</name>
<accession>A0A315ZZK8</accession>
<evidence type="ECO:0000313" key="2">
    <source>
        <dbReference type="Proteomes" id="UP000245535"/>
    </source>
</evidence>
<protein>
    <submittedName>
        <fullName evidence="1">Uncharacterized protein</fullName>
    </submittedName>
</protein>
<gene>
    <name evidence="1" type="ORF">BC781_102353</name>
</gene>
<dbReference type="AlphaFoldDB" id="A0A315ZZK8"/>
<sequence>MQKGINHITISSKAIVLFFLMLSSVGIGVTCIYQSSPTQIVLSQEDEKDEEFPELQSYVDAYTYTSSSLQIMWETSFDEALLQFNTDFIIDLVVNPTINFLVHPATLDYYQRLFEYFIVTNAP</sequence>
<dbReference type="Proteomes" id="UP000245535">
    <property type="component" value="Unassembled WGS sequence"/>
</dbReference>
<reference evidence="1 2" key="1">
    <citation type="submission" date="2018-03" db="EMBL/GenBank/DDBJ databases">
        <title>Genomic Encyclopedia of Archaeal and Bacterial Type Strains, Phase II (KMG-II): from individual species to whole genera.</title>
        <authorList>
            <person name="Goeker M."/>
        </authorList>
    </citation>
    <scope>NUCLEOTIDE SEQUENCE [LARGE SCALE GENOMIC DNA]</scope>
    <source>
        <strain evidence="1 2">DSM 28229</strain>
    </source>
</reference>
<dbReference type="EMBL" id="QGDO01000002">
    <property type="protein sequence ID" value="PWJ42807.1"/>
    <property type="molecule type" value="Genomic_DNA"/>
</dbReference>
<keyword evidence="2" id="KW-1185">Reference proteome</keyword>
<evidence type="ECO:0000313" key="1">
    <source>
        <dbReference type="EMBL" id="PWJ42807.1"/>
    </source>
</evidence>
<proteinExistence type="predicted"/>
<organism evidence="1 2">
    <name type="scientific">Sediminitomix flava</name>
    <dbReference type="NCBI Taxonomy" id="379075"/>
    <lineage>
        <taxon>Bacteria</taxon>
        <taxon>Pseudomonadati</taxon>
        <taxon>Bacteroidota</taxon>
        <taxon>Cytophagia</taxon>
        <taxon>Cytophagales</taxon>
        <taxon>Flammeovirgaceae</taxon>
        <taxon>Sediminitomix</taxon>
    </lineage>
</organism>
<dbReference type="RefSeq" id="WP_146201657.1">
    <property type="nucleotide sequence ID" value="NZ_QGDO01000002.1"/>
</dbReference>